<accession>A0ABV8U4K1</accession>
<evidence type="ECO:0000313" key="1">
    <source>
        <dbReference type="EMBL" id="MFC4337578.1"/>
    </source>
</evidence>
<proteinExistence type="predicted"/>
<evidence type="ECO:0000313" key="2">
    <source>
        <dbReference type="Proteomes" id="UP001595823"/>
    </source>
</evidence>
<dbReference type="EMBL" id="JBHSDK010000036">
    <property type="protein sequence ID" value="MFC4337578.1"/>
    <property type="molecule type" value="Genomic_DNA"/>
</dbReference>
<comment type="caution">
    <text evidence="1">The sequence shown here is derived from an EMBL/GenBank/DDBJ whole genome shotgun (WGS) entry which is preliminary data.</text>
</comment>
<reference evidence="2" key="1">
    <citation type="journal article" date="2019" name="Int. J. Syst. Evol. Microbiol.">
        <title>The Global Catalogue of Microorganisms (GCM) 10K type strain sequencing project: providing services to taxonomists for standard genome sequencing and annotation.</title>
        <authorList>
            <consortium name="The Broad Institute Genomics Platform"/>
            <consortium name="The Broad Institute Genome Sequencing Center for Infectious Disease"/>
            <person name="Wu L."/>
            <person name="Ma J."/>
        </authorList>
    </citation>
    <scope>NUCLEOTIDE SEQUENCE [LARGE SCALE GENOMIC DNA]</scope>
    <source>
        <strain evidence="2">IBRC-M 10908</strain>
    </source>
</reference>
<dbReference type="Proteomes" id="UP001595823">
    <property type="component" value="Unassembled WGS sequence"/>
</dbReference>
<organism evidence="1 2">
    <name type="scientific">Salininema proteolyticum</name>
    <dbReference type="NCBI Taxonomy" id="1607685"/>
    <lineage>
        <taxon>Bacteria</taxon>
        <taxon>Bacillati</taxon>
        <taxon>Actinomycetota</taxon>
        <taxon>Actinomycetes</taxon>
        <taxon>Glycomycetales</taxon>
        <taxon>Glycomycetaceae</taxon>
        <taxon>Salininema</taxon>
    </lineage>
</organism>
<keyword evidence="2" id="KW-1185">Reference proteome</keyword>
<protein>
    <submittedName>
        <fullName evidence="1">Uncharacterized protein</fullName>
    </submittedName>
</protein>
<sequence>MAAKFSSPTMHAIPDLGDVAVTWIDSVDNEVLTTYRLDIDYTRLYLTIAYSPCSNFWRHEDNQLSDANLCVLATTTEPDHDFGHDWLDNVPIQAGCQVNVKTLDSNSDSLPIDFDEATDKEKTVLEAAIAFIVSHWRTDHPDRERLRAATLAHAYHESAHDAMGALITHLEVVNDRCGCVTELRKHVERTAALAGLWRDEAGLPASIDEPDDTPAAA</sequence>
<gene>
    <name evidence="1" type="ORF">ACFPET_20485</name>
</gene>
<dbReference type="RefSeq" id="WP_380624711.1">
    <property type="nucleotide sequence ID" value="NZ_JBHSDK010000036.1"/>
</dbReference>
<name>A0ABV8U4K1_9ACTN</name>